<dbReference type="EMBL" id="APWK03000014">
    <property type="protein sequence ID" value="PHH55250.1"/>
    <property type="molecule type" value="Genomic_DNA"/>
</dbReference>
<evidence type="ECO:0000313" key="3">
    <source>
        <dbReference type="Proteomes" id="UP000222788"/>
    </source>
</evidence>
<comment type="caution">
    <text evidence="2">The sequence shown here is derived from an EMBL/GenBank/DDBJ whole genome shotgun (WGS) entry which is preliminary data.</text>
</comment>
<dbReference type="AlphaFoldDB" id="A0A2C5XG70"/>
<sequence length="186" mass="20111">MTNYTDEELNRDWQPSGRRPQSTIARSFSQELSDLFRIENSVADLDSQVDKRKRIVSLQTEELEALQARLREIQNLEACIRGDAEPLSAGSSSSSSPTVASQQEAHQQKQAQAQAHRDGMSLPFTTSSATSPAIHAAASTSPVNFSHKVVVDGHQKQRLSTAGSAMRAPSAGNMPPSPIASDGGYY</sequence>
<feature type="region of interest" description="Disordered" evidence="1">
    <location>
        <begin position="1"/>
        <end position="22"/>
    </location>
</feature>
<gene>
    <name evidence="2" type="ORF">CFIMG_000120RA</name>
</gene>
<dbReference type="Gene3D" id="1.20.58.60">
    <property type="match status" value="1"/>
</dbReference>
<protein>
    <submittedName>
        <fullName evidence="2">Uncharacterized protein</fullName>
    </submittedName>
</protein>
<reference evidence="2 3" key="2">
    <citation type="journal article" date="2013" name="IMA Fungus">
        <title>IMA Genome-F 1: Ceratocystis fimbriata: Draft nuclear genome sequence for the plant pathogen, Ceratocystis fimbriata.</title>
        <authorList>
            <person name="Wilken P.M."/>
            <person name="Steenkamp E.T."/>
            <person name="Wingfield M.J."/>
            <person name="de Beer Z.W."/>
            <person name="Wingfield B.D."/>
        </authorList>
    </citation>
    <scope>NUCLEOTIDE SEQUENCE [LARGE SCALE GENOMIC DNA]</scope>
    <source>
        <strain evidence="2 3">CBS 114723</strain>
    </source>
</reference>
<evidence type="ECO:0000313" key="2">
    <source>
        <dbReference type="EMBL" id="PHH55250.1"/>
    </source>
</evidence>
<feature type="region of interest" description="Disordered" evidence="1">
    <location>
        <begin position="148"/>
        <end position="186"/>
    </location>
</feature>
<dbReference type="OrthoDB" id="5408734at2759"/>
<feature type="compositionally biased region" description="Low complexity" evidence="1">
    <location>
        <begin position="91"/>
        <end position="114"/>
    </location>
</feature>
<name>A0A2C5XG70_9PEZI</name>
<feature type="region of interest" description="Disordered" evidence="1">
    <location>
        <begin position="84"/>
        <end position="135"/>
    </location>
</feature>
<organism evidence="2 3">
    <name type="scientific">Ceratocystis fimbriata CBS 114723</name>
    <dbReference type="NCBI Taxonomy" id="1035309"/>
    <lineage>
        <taxon>Eukaryota</taxon>
        <taxon>Fungi</taxon>
        <taxon>Dikarya</taxon>
        <taxon>Ascomycota</taxon>
        <taxon>Pezizomycotina</taxon>
        <taxon>Sordariomycetes</taxon>
        <taxon>Hypocreomycetidae</taxon>
        <taxon>Microascales</taxon>
        <taxon>Ceratocystidaceae</taxon>
        <taxon>Ceratocystis</taxon>
    </lineage>
</organism>
<proteinExistence type="predicted"/>
<accession>A0A2C5XG70</accession>
<keyword evidence="3" id="KW-1185">Reference proteome</keyword>
<reference evidence="2 3" key="1">
    <citation type="journal article" date="2013" name="Fungal Biol.">
        <title>Analysis of microsatellite markers in the genome of the plant pathogen Ceratocystis fimbriata.</title>
        <authorList>
            <person name="Simpson M.C."/>
            <person name="Wilken P.M."/>
            <person name="Coetzee M.P."/>
            <person name="Wingfield M.J."/>
            <person name="Wingfield B.D."/>
        </authorList>
    </citation>
    <scope>NUCLEOTIDE SEQUENCE [LARGE SCALE GENOMIC DNA]</scope>
    <source>
        <strain evidence="2 3">CBS 114723</strain>
    </source>
</reference>
<dbReference type="Proteomes" id="UP000222788">
    <property type="component" value="Unassembled WGS sequence"/>
</dbReference>
<evidence type="ECO:0000256" key="1">
    <source>
        <dbReference type="SAM" id="MobiDB-lite"/>
    </source>
</evidence>